<evidence type="ECO:0000313" key="2">
    <source>
        <dbReference type="Proteomes" id="UP001596364"/>
    </source>
</evidence>
<name>A0ABW1XKG8_9ALTE</name>
<dbReference type="RefSeq" id="WP_131256744.1">
    <property type="nucleotide sequence ID" value="NZ_JBHSUS010000001.1"/>
</dbReference>
<sequence length="264" mass="30676">MMNFKHLLLPKYKHPQAAVRCAAIAQLSPTNAEHKSVLHELAFNDADEKVRLTALQKLNNFYLWWKVAQTFKASRIRDIAFDEVAERLLSNELSTREAATFIRECANMRFVERLALTSEDIDFKLACLKRLNKPQVNRQCFFATQNEQLQLALLNAFEDIPQLLKALKKTTHARIQAEIELRLQALRAHHIQQQQAQREATVILAKWAEVLRSKLAFADIQQRVEQYQRQLGPETLLTDSQRHTITQLREQTISRLQRAQVITD</sequence>
<dbReference type="Proteomes" id="UP001596364">
    <property type="component" value="Unassembled WGS sequence"/>
</dbReference>
<evidence type="ECO:0000313" key="1">
    <source>
        <dbReference type="EMBL" id="MFC6439857.1"/>
    </source>
</evidence>
<gene>
    <name evidence="1" type="ORF">ACFP85_06810</name>
</gene>
<protein>
    <submittedName>
        <fullName evidence="1">Uncharacterized protein</fullName>
    </submittedName>
</protein>
<dbReference type="EMBL" id="JBHSUS010000001">
    <property type="protein sequence ID" value="MFC6439857.1"/>
    <property type="molecule type" value="Genomic_DNA"/>
</dbReference>
<keyword evidence="2" id="KW-1185">Reference proteome</keyword>
<accession>A0ABW1XKG8</accession>
<organism evidence="1 2">
    <name type="scientific">Pseudobowmanella zhangzhouensis</name>
    <dbReference type="NCBI Taxonomy" id="1537679"/>
    <lineage>
        <taxon>Bacteria</taxon>
        <taxon>Pseudomonadati</taxon>
        <taxon>Pseudomonadota</taxon>
        <taxon>Gammaproteobacteria</taxon>
        <taxon>Alteromonadales</taxon>
        <taxon>Alteromonadaceae</taxon>
    </lineage>
</organism>
<proteinExistence type="predicted"/>
<reference evidence="2" key="1">
    <citation type="journal article" date="2019" name="Int. J. Syst. Evol. Microbiol.">
        <title>The Global Catalogue of Microorganisms (GCM) 10K type strain sequencing project: providing services to taxonomists for standard genome sequencing and annotation.</title>
        <authorList>
            <consortium name="The Broad Institute Genomics Platform"/>
            <consortium name="The Broad Institute Genome Sequencing Center for Infectious Disease"/>
            <person name="Wu L."/>
            <person name="Ma J."/>
        </authorList>
    </citation>
    <scope>NUCLEOTIDE SEQUENCE [LARGE SCALE GENOMIC DNA]</scope>
    <source>
        <strain evidence="2">CGMCC 1.16031</strain>
    </source>
</reference>
<comment type="caution">
    <text evidence="1">The sequence shown here is derived from an EMBL/GenBank/DDBJ whole genome shotgun (WGS) entry which is preliminary data.</text>
</comment>